<evidence type="ECO:0000256" key="1">
    <source>
        <dbReference type="ARBA" id="ARBA00022801"/>
    </source>
</evidence>
<dbReference type="SMART" id="SM00047">
    <property type="entry name" value="LYZ2"/>
    <property type="match status" value="1"/>
</dbReference>
<dbReference type="Gene3D" id="3.40.630.40">
    <property type="entry name" value="Zn-dependent exopeptidases"/>
    <property type="match status" value="1"/>
</dbReference>
<dbReference type="EMBL" id="FNED01000028">
    <property type="protein sequence ID" value="SDJ76454.1"/>
    <property type="molecule type" value="Genomic_DNA"/>
</dbReference>
<keyword evidence="1 3" id="KW-0378">Hydrolase</keyword>
<dbReference type="Gene3D" id="4.10.80.30">
    <property type="entry name" value="DNA polymerase, domain 6"/>
    <property type="match status" value="1"/>
</dbReference>
<organism evidence="3 4">
    <name type="scientific">Aneurinibacillus migulanus</name>
    <name type="common">Bacillus migulanus</name>
    <dbReference type="NCBI Taxonomy" id="47500"/>
    <lineage>
        <taxon>Bacteria</taxon>
        <taxon>Bacillati</taxon>
        <taxon>Bacillota</taxon>
        <taxon>Bacilli</taxon>
        <taxon>Bacillales</taxon>
        <taxon>Paenibacillaceae</taxon>
        <taxon>Aneurinibacillus group</taxon>
        <taxon>Aneurinibacillus</taxon>
    </lineage>
</organism>
<dbReference type="AlphaFoldDB" id="A0A1G8WDW0"/>
<dbReference type="Pfam" id="PF01832">
    <property type="entry name" value="Glucosaminidase"/>
    <property type="match status" value="1"/>
</dbReference>
<dbReference type="InterPro" id="IPR002508">
    <property type="entry name" value="MurNAc-LAA_cat"/>
</dbReference>
<reference evidence="3 4" key="1">
    <citation type="submission" date="2016-10" db="EMBL/GenBank/DDBJ databases">
        <authorList>
            <person name="de Groot N.N."/>
        </authorList>
    </citation>
    <scope>NUCLEOTIDE SEQUENCE [LARGE SCALE GENOMIC DNA]</scope>
    <source>
        <strain evidence="3 4">DSM 2895</strain>
    </source>
</reference>
<protein>
    <submittedName>
        <fullName evidence="3">Flagellum-specific peptidoglycan hydrolase FlgJ</fullName>
    </submittedName>
</protein>
<accession>A0A1G8WDW0</accession>
<evidence type="ECO:0000313" key="4">
    <source>
        <dbReference type="Proteomes" id="UP000182836"/>
    </source>
</evidence>
<evidence type="ECO:0000259" key="2">
    <source>
        <dbReference type="SMART" id="SM00047"/>
    </source>
</evidence>
<dbReference type="GO" id="GO:0009253">
    <property type="term" value="P:peptidoglycan catabolic process"/>
    <property type="evidence" value="ECO:0007669"/>
    <property type="project" value="InterPro"/>
</dbReference>
<dbReference type="Pfam" id="PF01520">
    <property type="entry name" value="Amidase_3"/>
    <property type="match status" value="1"/>
</dbReference>
<dbReference type="Gene3D" id="1.10.530.10">
    <property type="match status" value="1"/>
</dbReference>
<dbReference type="SUPFAM" id="SSF53187">
    <property type="entry name" value="Zn-dependent exopeptidases"/>
    <property type="match status" value="1"/>
</dbReference>
<dbReference type="PANTHER" id="PTHR33308">
    <property type="entry name" value="PEPTIDOGLYCAN HYDROLASE FLGJ"/>
    <property type="match status" value="1"/>
</dbReference>
<dbReference type="RefSeq" id="WP_074715294.1">
    <property type="nucleotide sequence ID" value="NZ_FNED01000028.1"/>
</dbReference>
<dbReference type="PRINTS" id="PR01002">
    <property type="entry name" value="FLGFLGJ"/>
</dbReference>
<dbReference type="InterPro" id="IPR002901">
    <property type="entry name" value="MGlyc_endo_b_GlcNAc-like_dom"/>
</dbReference>
<dbReference type="PANTHER" id="PTHR33308:SF10">
    <property type="entry name" value="EXO-GLUCOSAMINIDASE LYTG"/>
    <property type="match status" value="1"/>
</dbReference>
<dbReference type="CDD" id="cd02696">
    <property type="entry name" value="MurNAc-LAA"/>
    <property type="match status" value="1"/>
</dbReference>
<dbReference type="GO" id="GO:0008745">
    <property type="term" value="F:N-acetylmuramoyl-L-alanine amidase activity"/>
    <property type="evidence" value="ECO:0007669"/>
    <property type="project" value="InterPro"/>
</dbReference>
<feature type="domain" description="Mannosyl-glycoprotein endo-beta-N-acetylglucosamidase-like" evidence="2">
    <location>
        <begin position="2"/>
        <end position="146"/>
    </location>
</feature>
<feature type="non-terminal residue" evidence="3">
    <location>
        <position position="293"/>
    </location>
</feature>
<dbReference type="GO" id="GO:0004040">
    <property type="term" value="F:amidase activity"/>
    <property type="evidence" value="ECO:0007669"/>
    <property type="project" value="InterPro"/>
</dbReference>
<proteinExistence type="predicted"/>
<dbReference type="InterPro" id="IPR051056">
    <property type="entry name" value="Glycosyl_Hydrolase_73"/>
</dbReference>
<name>A0A1G8WDW0_ANEMI</name>
<gene>
    <name evidence="3" type="ORF">SAMN04487909_1281</name>
</gene>
<sequence length="293" mass="32691">MEPQAFISKIKDAAIEENKKVGIPASLTIAQAILETGWGESELAKKANNLFGLKGTGPAGTYEKESPEYRNGKKTTEKSIFCKYNSWGECIKCRSERLLTPRYAKVIGTDWRAACVEVWKAGYATDPTYPDKLMNIIQRYKLYQYDKGEYRVSKLVLIDPGHGMPDPGACGNGLQEHERAFALAQLVGKVLTRHGVTVLFTRNGERSLSSATNLKTNKNEDLAARQRFSNSKATDFFLSLHMNSSDDSTSNGYETLCYSQNRQIEALHAAIKAFLQRHGLKDRGIKIRTNLAV</sequence>
<evidence type="ECO:0000313" key="3">
    <source>
        <dbReference type="EMBL" id="SDJ76454.1"/>
    </source>
</evidence>
<dbReference type="Proteomes" id="UP000182836">
    <property type="component" value="Unassembled WGS sequence"/>
</dbReference>